<sequence length="256" mass="30363">MKKYLILLFSLLYLIACTEEENPVAVQEDFDILNLDSLLNHIVKNPSGKLKSKTMQLQNNISLEEFYYNNAGDSILTIKTYEPNVNYTYSVHHYNDQGHIIYSKNYFTDNGLLKYFNSTQYQYTDFNEIASISRVNNDSFTQILEFFFDENKRKIMMIGRLPFAGEKIELVYENPGSEKVVKEYFYWDKTAGSPYYNYQINYDEMGRIISKTVSEKENSEVLKYFYDEMGRIKEEIYFDLHFGQQEIGKANYTYYD</sequence>
<gene>
    <name evidence="1" type="ORF">J0A69_06645</name>
</gene>
<keyword evidence="2" id="KW-1185">Reference proteome</keyword>
<name>A0ABS3CDC8_9BACT</name>
<protein>
    <recommendedName>
        <fullName evidence="3">YD repeat-containing protein</fullName>
    </recommendedName>
</protein>
<proteinExistence type="predicted"/>
<evidence type="ECO:0000313" key="2">
    <source>
        <dbReference type="Proteomes" id="UP000664480"/>
    </source>
</evidence>
<evidence type="ECO:0008006" key="3">
    <source>
        <dbReference type="Google" id="ProtNLM"/>
    </source>
</evidence>
<comment type="caution">
    <text evidence="1">The sequence shown here is derived from an EMBL/GenBank/DDBJ whole genome shotgun (WGS) entry which is preliminary data.</text>
</comment>
<dbReference type="RefSeq" id="WP_206585728.1">
    <property type="nucleotide sequence ID" value="NZ_JAFKCU010000001.1"/>
</dbReference>
<dbReference type="EMBL" id="JAFKCU010000001">
    <property type="protein sequence ID" value="MBN7815097.1"/>
    <property type="molecule type" value="Genomic_DNA"/>
</dbReference>
<reference evidence="1 2" key="1">
    <citation type="submission" date="2021-03" db="EMBL/GenBank/DDBJ databases">
        <title>novel species isolated from a fishpond in China.</title>
        <authorList>
            <person name="Lu H."/>
            <person name="Cai Z."/>
        </authorList>
    </citation>
    <scope>NUCLEOTIDE SEQUENCE [LARGE SCALE GENOMIC DNA]</scope>
    <source>
        <strain evidence="1 2">YJ13C</strain>
    </source>
</reference>
<accession>A0ABS3CDC8</accession>
<evidence type="ECO:0000313" key="1">
    <source>
        <dbReference type="EMBL" id="MBN7815097.1"/>
    </source>
</evidence>
<organism evidence="1 2">
    <name type="scientific">Algoriphagus pacificus</name>
    <dbReference type="NCBI Taxonomy" id="2811234"/>
    <lineage>
        <taxon>Bacteria</taxon>
        <taxon>Pseudomonadati</taxon>
        <taxon>Bacteroidota</taxon>
        <taxon>Cytophagia</taxon>
        <taxon>Cytophagales</taxon>
        <taxon>Cyclobacteriaceae</taxon>
        <taxon>Algoriphagus</taxon>
    </lineage>
</organism>
<dbReference type="Proteomes" id="UP000664480">
    <property type="component" value="Unassembled WGS sequence"/>
</dbReference>